<reference evidence="1" key="1">
    <citation type="submission" date="2016-06" db="UniProtKB">
        <authorList>
            <consortium name="WormBaseParasite"/>
        </authorList>
    </citation>
    <scope>IDENTIFICATION</scope>
</reference>
<accession>A0A183EMW9</accession>
<protein>
    <submittedName>
        <fullName evidence="1">DUF4070 domain-containing protein</fullName>
    </submittedName>
</protein>
<dbReference type="WBParaSite" id="GPUH_0002233701-mRNA-1">
    <property type="protein sequence ID" value="GPUH_0002233701-mRNA-1"/>
    <property type="gene ID" value="GPUH_0002233701"/>
</dbReference>
<organism evidence="1">
    <name type="scientific">Gongylonema pulchrum</name>
    <dbReference type="NCBI Taxonomy" id="637853"/>
    <lineage>
        <taxon>Eukaryota</taxon>
        <taxon>Metazoa</taxon>
        <taxon>Ecdysozoa</taxon>
        <taxon>Nematoda</taxon>
        <taxon>Chromadorea</taxon>
        <taxon>Rhabditida</taxon>
        <taxon>Spirurina</taxon>
        <taxon>Spiruromorpha</taxon>
        <taxon>Spiruroidea</taxon>
        <taxon>Gongylonematidae</taxon>
        <taxon>Gongylonema</taxon>
    </lineage>
</organism>
<sequence>LSSNQEILVNSLEFLEPYAGPSFRSSMEKFRVAFGSVPTNLHLQQFSLEGHLYNYLTHGGLTKQRIALHSSINDPKQIDHILDSRFYHRRRILLGAKSTIGDLARRIETDWHIADFGKVDKTGVQLLAEIKQVRLLSNLYFLINFTPEILSGKRREWM</sequence>
<dbReference type="AlphaFoldDB" id="A0A183EMW9"/>
<proteinExistence type="predicted"/>
<evidence type="ECO:0000313" key="1">
    <source>
        <dbReference type="WBParaSite" id="GPUH_0002233701-mRNA-1"/>
    </source>
</evidence>
<name>A0A183EMW9_9BILA</name>